<keyword evidence="1" id="KW-0175">Coiled coil</keyword>
<sequence length="980" mass="109940">MVQLESHRFDKVPEASIADVVRSLEEQRAVLAEHDARQQNAQKLFSQLEKSAQDVQPLLQRKLADHDARLEQQGQEAAQLGRLHKELKTQLESQKDVLEIRCLEKLEAQGKRMEEVSHRLEQLEDTSRSTVHQVKQVGDLEKRTDRLEDWEKRAQRVEQQLTEVTELLSASDAKLGQQSRELKRELVQMSEKQEQLEQRQGDHEQKNHVLQQDLEQLKESHGQLTSTCNGAKAEITKQGKTLGQVDIGSESIAQRAQRVEASIASLTPRVCFVEETVKDLIQELTTRLRGLDGTLGAMEPRLSAVESQMPRLQDVLKTVAILQADQKTGDETSAARFDRIEASVAKLSADAEKSTEFTERMRGWVEKMDDKTQRLGSTIAKLEDSRVSTEALVARSEVDFAGVRDQLENATTRVANFEFRLTAFDVRLCTVEPLSDMNVKLCSMEPRIAKLEQLEVGVSRLEPAVQELVARFSGCEARASSLESSVQKLTATSDNLRADQKALAHQVDDQQLMLEDARTETAAFKEEAKKLNSQAQAMQRGLEQTGKTQHNLQSDLTELQQNLEQVQQRLKTDLRGNEDRLIESMQEVDSQVTRRLEDTRTTIDKQSRALTLLQHSSKDLERAMEGLKRQVEDEKGAASQAAAAAQLAAEEAAEAAKGTCEASKALLSEHSERQGSLAQDFEKWSHQAQEEAAARVLQAHEAAITDMLKTMDRHRWQTKEDALKTREELMTVMKSNTKVFDGKVAEIRGRLQLLAAEAGRSLGDLNLDVERLRRGDSSLFQESTVESPSQGASSSLPGLRELRHAVSDEIRRRDQEPQRISERLKEYTEDSTIPGPSRLSQFQEESQSQSNKASPMAFTVLDGLRGCEAAISAMDRRVTKLEDCVEDRLYDMVRFDAGKHAAMQQGHLYEMGQKMDKLVHTLHTPSGHENATTAQLSAGAGPLGSRESWRQQFRSALSDSTYVQRALKTNRRASGEDPQG</sequence>
<evidence type="ECO:0000313" key="4">
    <source>
        <dbReference type="Proteomes" id="UP000186817"/>
    </source>
</evidence>
<dbReference type="OrthoDB" id="424199at2759"/>
<comment type="caution">
    <text evidence="3">The sequence shown here is derived from an EMBL/GenBank/DDBJ whole genome shotgun (WGS) entry which is preliminary data.</text>
</comment>
<accession>A0A1Q9DPJ9</accession>
<dbReference type="AlphaFoldDB" id="A0A1Q9DPJ9"/>
<evidence type="ECO:0000256" key="2">
    <source>
        <dbReference type="SAM" id="MobiDB-lite"/>
    </source>
</evidence>
<protein>
    <submittedName>
        <fullName evidence="3">Uncharacterized protein</fullName>
    </submittedName>
</protein>
<feature type="coiled-coil region" evidence="1">
    <location>
        <begin position="610"/>
        <end position="637"/>
    </location>
</feature>
<dbReference type="SUPFAM" id="SSF57997">
    <property type="entry name" value="Tropomyosin"/>
    <property type="match status" value="1"/>
</dbReference>
<feature type="region of interest" description="Disordered" evidence="2">
    <location>
        <begin position="186"/>
        <end position="205"/>
    </location>
</feature>
<evidence type="ECO:0000313" key="3">
    <source>
        <dbReference type="EMBL" id="OLP97096.1"/>
    </source>
</evidence>
<dbReference type="EMBL" id="LSRX01000446">
    <property type="protein sequence ID" value="OLP97096.1"/>
    <property type="molecule type" value="Genomic_DNA"/>
</dbReference>
<feature type="region of interest" description="Disordered" evidence="2">
    <location>
        <begin position="779"/>
        <end position="854"/>
    </location>
</feature>
<feature type="compositionally biased region" description="Polar residues" evidence="2">
    <location>
        <begin position="779"/>
        <end position="796"/>
    </location>
</feature>
<feature type="compositionally biased region" description="Basic and acidic residues" evidence="2">
    <location>
        <begin position="800"/>
        <end position="828"/>
    </location>
</feature>
<dbReference type="Proteomes" id="UP000186817">
    <property type="component" value="Unassembled WGS sequence"/>
</dbReference>
<feature type="compositionally biased region" description="Low complexity" evidence="2">
    <location>
        <begin position="840"/>
        <end position="850"/>
    </location>
</feature>
<dbReference type="PANTHER" id="PTHR19327:SF0">
    <property type="entry name" value="GOLGIN SUBFAMILY A MEMBER 4"/>
    <property type="match status" value="1"/>
</dbReference>
<name>A0A1Q9DPJ9_SYMMI</name>
<proteinExistence type="predicted"/>
<organism evidence="3 4">
    <name type="scientific">Symbiodinium microadriaticum</name>
    <name type="common">Dinoflagellate</name>
    <name type="synonym">Zooxanthella microadriatica</name>
    <dbReference type="NCBI Taxonomy" id="2951"/>
    <lineage>
        <taxon>Eukaryota</taxon>
        <taxon>Sar</taxon>
        <taxon>Alveolata</taxon>
        <taxon>Dinophyceae</taxon>
        <taxon>Suessiales</taxon>
        <taxon>Symbiodiniaceae</taxon>
        <taxon>Symbiodinium</taxon>
    </lineage>
</organism>
<keyword evidence="4" id="KW-1185">Reference proteome</keyword>
<gene>
    <name evidence="3" type="ORF">AK812_SmicGene20641</name>
</gene>
<evidence type="ECO:0000256" key="1">
    <source>
        <dbReference type="SAM" id="Coils"/>
    </source>
</evidence>
<dbReference type="Gene3D" id="1.10.287.1490">
    <property type="match status" value="1"/>
</dbReference>
<feature type="coiled-coil region" evidence="1">
    <location>
        <begin position="514"/>
        <end position="576"/>
    </location>
</feature>
<dbReference type="PANTHER" id="PTHR19327">
    <property type="entry name" value="GOLGIN"/>
    <property type="match status" value="1"/>
</dbReference>
<reference evidence="3 4" key="1">
    <citation type="submission" date="2016-02" db="EMBL/GenBank/DDBJ databases">
        <title>Genome analysis of coral dinoflagellate symbionts highlights evolutionary adaptations to a symbiotic lifestyle.</title>
        <authorList>
            <person name="Aranda M."/>
            <person name="Li Y."/>
            <person name="Liew Y.J."/>
            <person name="Baumgarten S."/>
            <person name="Simakov O."/>
            <person name="Wilson M."/>
            <person name="Piel J."/>
            <person name="Ashoor H."/>
            <person name="Bougouffa S."/>
            <person name="Bajic V.B."/>
            <person name="Ryu T."/>
            <person name="Ravasi T."/>
            <person name="Bayer T."/>
            <person name="Micklem G."/>
            <person name="Kim H."/>
            <person name="Bhak J."/>
            <person name="Lajeunesse T.C."/>
            <person name="Voolstra C.R."/>
        </authorList>
    </citation>
    <scope>NUCLEOTIDE SEQUENCE [LARGE SCALE GENOMIC DNA]</scope>
    <source>
        <strain evidence="3 4">CCMP2467</strain>
    </source>
</reference>